<accession>A0A1M6CSD4</accession>
<dbReference type="EMBL" id="FQZE01000004">
    <property type="protein sequence ID" value="SHI63932.1"/>
    <property type="molecule type" value="Genomic_DNA"/>
</dbReference>
<sequence>MKKLLFVALLVLFSFSISYAQKSYNTGLGLRGGFTNGITLKHFVSNNAAVEGILSTRWRGFNITGLYEINKVAFDTPGLYWFYGVGGHIGFWGDYDGNPWFEDNDSHTVIGIDGILGMEYVFAEIPFSIGIDWKPAINVIGHSGLWADGGALSIRYIW</sequence>
<keyword evidence="3" id="KW-1185">Reference proteome</keyword>
<dbReference type="Proteomes" id="UP000184050">
    <property type="component" value="Unassembled WGS sequence"/>
</dbReference>
<dbReference type="RefSeq" id="WP_073166048.1">
    <property type="nucleotide sequence ID" value="NZ_FQZE01000004.1"/>
</dbReference>
<feature type="chain" id="PRO_5012341641" description="Outer membrane protein beta-barrel domain-containing protein" evidence="1">
    <location>
        <begin position="21"/>
        <end position="158"/>
    </location>
</feature>
<dbReference type="AlphaFoldDB" id="A0A1M6CSD4"/>
<reference evidence="2 3" key="1">
    <citation type="submission" date="2016-11" db="EMBL/GenBank/DDBJ databases">
        <authorList>
            <person name="Jaros S."/>
            <person name="Januszkiewicz K."/>
            <person name="Wedrychowicz H."/>
        </authorList>
    </citation>
    <scope>NUCLEOTIDE SEQUENCE [LARGE SCALE GENOMIC DNA]</scope>
    <source>
        <strain evidence="2 3">DSM 27063</strain>
    </source>
</reference>
<evidence type="ECO:0000313" key="2">
    <source>
        <dbReference type="EMBL" id="SHI63932.1"/>
    </source>
</evidence>
<evidence type="ECO:0000313" key="3">
    <source>
        <dbReference type="Proteomes" id="UP000184050"/>
    </source>
</evidence>
<gene>
    <name evidence="2" type="ORF">SAMN05444280_10475</name>
</gene>
<name>A0A1M6CSD4_9BACT</name>
<proteinExistence type="predicted"/>
<protein>
    <recommendedName>
        <fullName evidence="4">Outer membrane protein beta-barrel domain-containing protein</fullName>
    </recommendedName>
</protein>
<evidence type="ECO:0000256" key="1">
    <source>
        <dbReference type="SAM" id="SignalP"/>
    </source>
</evidence>
<feature type="signal peptide" evidence="1">
    <location>
        <begin position="1"/>
        <end position="20"/>
    </location>
</feature>
<dbReference type="STRING" id="1168035.SAMN05444280_10475"/>
<organism evidence="2 3">
    <name type="scientific">Tangfeifania diversioriginum</name>
    <dbReference type="NCBI Taxonomy" id="1168035"/>
    <lineage>
        <taxon>Bacteria</taxon>
        <taxon>Pseudomonadati</taxon>
        <taxon>Bacteroidota</taxon>
        <taxon>Bacteroidia</taxon>
        <taxon>Marinilabiliales</taxon>
        <taxon>Prolixibacteraceae</taxon>
        <taxon>Tangfeifania</taxon>
    </lineage>
</organism>
<keyword evidence="1" id="KW-0732">Signal</keyword>
<evidence type="ECO:0008006" key="4">
    <source>
        <dbReference type="Google" id="ProtNLM"/>
    </source>
</evidence>